<protein>
    <recommendedName>
        <fullName evidence="2">PI3K/PI4K catalytic domain-containing protein</fullName>
    </recommendedName>
</protein>
<sequence>MIPEIDRSSNSVKVQITDSQENIKNASDVDERVSACAFKRFGQSVFELGKSFGQKVVKAVQVVAGWVGYAIRTIFCCRSAPIDEEDEEIDEEIEEPNPVAEEIEETEQVNEVNDIVRLLNPRILDFHHQHPQAITSQSLRERLIETPQLVFRFGNQEYWVQNPVFGSRRPGREFRKVFAQLMKEAAKHPFYEIQIDPDLLVRIQNPGYGRAIDGETLQQHTLHQLQNIMGSEKNQTLATNSHQRCSCRFCMQNATVLRSQYFQLEIGDESFRLDNPFQSTMPPSDSTVFQFRIDLGRLLEKAKHEGSFAISIENGPAMQISLQGNRTVTREQFGQMLLTIADSQKTDSLARKAIAYPERLEVIPRQITLIESQQDLSVIPLPKNPTTPSALSLPHKNLNQSLQNLAKQSYPSLSALEIDEKTSDQSLYPALEFAHGRNLLTHFIEDSTTVWNQPEISLQEAIEYCIKLSTSDIQLSEEQKEGIRTFFEKLKAHEGIDLRFWLSGKEDLQRILSPRLDKLLKNGPFNREQEIEIDLARAELATSFGCGIVPTEGGKNGAVFIQTFEGRSVGVFKAPRELGIFDFVERMKRYFGQARLLSDRKMAQEEAEVIAGNLSRFLGFGDMAPEAIMAEFGGEKGAFITFLDGYKELSKIREAFDSREEYTDEEVVMWQKKEIWNKLIGNLDPHDENVFVKGTGERLEKIAMIDAGNSFPEYNPGYFGARGNLSASAEFKISQIPFHDEVKMFIKKNITVEKMEEFMNNSPIKGFFTKKVRQLQLERVRLLQQVADGKIETPVQLAMVQTDSDYEEKLRY</sequence>
<proteinExistence type="predicted"/>
<evidence type="ECO:0000313" key="1">
    <source>
        <dbReference type="EMBL" id="CCB91435.1"/>
    </source>
</evidence>
<evidence type="ECO:0008006" key="2">
    <source>
        <dbReference type="Google" id="ProtNLM"/>
    </source>
</evidence>
<dbReference type="EMBL" id="FR872653">
    <property type="protein sequence ID" value="CCB91435.1"/>
    <property type="molecule type" value="Genomic_DNA"/>
</dbReference>
<accession>F8LDF9</accession>
<reference evidence="1" key="1">
    <citation type="submission" date="2011-05" db="EMBL/GenBank/DDBJ databases">
        <title>Unity in variety -- the pan-genome of the Chlamydiae.</title>
        <authorList>
            <person name="Collingro A."/>
            <person name="Tischler P."/>
            <person name="Weinmaier T."/>
            <person name="Penz T."/>
            <person name="Heinz E."/>
            <person name="Brunham R.C."/>
            <person name="Read T.D."/>
            <person name="Bavoil P.M."/>
            <person name="Sachse K."/>
            <person name="Kahane S."/>
            <person name="Friedman M.G."/>
            <person name="Rattei T."/>
            <person name="Myers G.S.A."/>
            <person name="Horn M."/>
        </authorList>
    </citation>
    <scope>NUCLEOTIDE SEQUENCE</scope>
    <source>
        <strain evidence="1">2032/99</strain>
    </source>
</reference>
<name>F8LDF9_9BACT</name>
<gene>
    <name evidence="1" type="ORF">WCH_AD01770</name>
</gene>
<organism evidence="1">
    <name type="scientific">Waddlia chondrophila 2032/99</name>
    <dbReference type="NCBI Taxonomy" id="765953"/>
    <lineage>
        <taxon>Bacteria</taxon>
        <taxon>Pseudomonadati</taxon>
        <taxon>Chlamydiota</taxon>
        <taxon>Chlamydiia</taxon>
        <taxon>Parachlamydiales</taxon>
        <taxon>Waddliaceae</taxon>
        <taxon>Waddlia</taxon>
    </lineage>
</organism>
<dbReference type="AlphaFoldDB" id="F8LDF9"/>